<proteinExistence type="predicted"/>
<gene>
    <name evidence="2" type="ORF">THAOC_17353</name>
</gene>
<feature type="region of interest" description="Disordered" evidence="1">
    <location>
        <begin position="114"/>
        <end position="255"/>
    </location>
</feature>
<feature type="non-terminal residue" evidence="2">
    <location>
        <position position="255"/>
    </location>
</feature>
<evidence type="ECO:0000256" key="1">
    <source>
        <dbReference type="SAM" id="MobiDB-lite"/>
    </source>
</evidence>
<organism evidence="2 3">
    <name type="scientific">Thalassiosira oceanica</name>
    <name type="common">Marine diatom</name>
    <dbReference type="NCBI Taxonomy" id="159749"/>
    <lineage>
        <taxon>Eukaryota</taxon>
        <taxon>Sar</taxon>
        <taxon>Stramenopiles</taxon>
        <taxon>Ochrophyta</taxon>
        <taxon>Bacillariophyta</taxon>
        <taxon>Coscinodiscophyceae</taxon>
        <taxon>Thalassiosirophycidae</taxon>
        <taxon>Thalassiosirales</taxon>
        <taxon>Thalassiosiraceae</taxon>
        <taxon>Thalassiosira</taxon>
    </lineage>
</organism>
<dbReference type="EMBL" id="AGNL01019155">
    <property type="protein sequence ID" value="EJK62049.1"/>
    <property type="molecule type" value="Genomic_DNA"/>
</dbReference>
<dbReference type="AlphaFoldDB" id="K0SAS7"/>
<sequence>MNDGTSAGLLERPGALSCSLEENVQLYQLFNNDAWESTVWPSSPGAARRQARSPRRGPLFGLSRAAHAAASSSEMPVQHCGHASRRLILLAYKRPVQSRERLVWVARARGRTVPTYAGCPASAPPRSSSPSASSPRARVRAAPGSPRLRRARDGRPGARSLGPARRPVDPVLARRRRRRWETRRSSLTRSAPLPRIEMVPLAAKSRSHTSRRRNRGQLSFRRVSLCDAEVSRAAEAREGETEGSASRHRPPKCHR</sequence>
<evidence type="ECO:0000313" key="3">
    <source>
        <dbReference type="Proteomes" id="UP000266841"/>
    </source>
</evidence>
<feature type="compositionally biased region" description="Low complexity" evidence="1">
    <location>
        <begin position="120"/>
        <end position="146"/>
    </location>
</feature>
<comment type="caution">
    <text evidence="2">The sequence shown here is derived from an EMBL/GenBank/DDBJ whole genome shotgun (WGS) entry which is preliminary data.</text>
</comment>
<feature type="compositionally biased region" description="Basic and acidic residues" evidence="1">
    <location>
        <begin position="229"/>
        <end position="240"/>
    </location>
</feature>
<reference evidence="2 3" key="1">
    <citation type="journal article" date="2012" name="Genome Biol.">
        <title>Genome and low-iron response of an oceanic diatom adapted to chronic iron limitation.</title>
        <authorList>
            <person name="Lommer M."/>
            <person name="Specht M."/>
            <person name="Roy A.S."/>
            <person name="Kraemer L."/>
            <person name="Andreson R."/>
            <person name="Gutowska M.A."/>
            <person name="Wolf J."/>
            <person name="Bergner S.V."/>
            <person name="Schilhabel M.B."/>
            <person name="Klostermeier U.C."/>
            <person name="Beiko R.G."/>
            <person name="Rosenstiel P."/>
            <person name="Hippler M."/>
            <person name="Laroche J."/>
        </authorList>
    </citation>
    <scope>NUCLEOTIDE SEQUENCE [LARGE SCALE GENOMIC DNA]</scope>
    <source>
        <strain evidence="2 3">CCMP1005</strain>
    </source>
</reference>
<name>K0SAS7_THAOC</name>
<accession>K0SAS7</accession>
<feature type="compositionally biased region" description="Basic residues" evidence="1">
    <location>
        <begin position="246"/>
        <end position="255"/>
    </location>
</feature>
<dbReference type="Proteomes" id="UP000266841">
    <property type="component" value="Unassembled WGS sequence"/>
</dbReference>
<keyword evidence="3" id="KW-1185">Reference proteome</keyword>
<evidence type="ECO:0000313" key="2">
    <source>
        <dbReference type="EMBL" id="EJK62049.1"/>
    </source>
</evidence>
<protein>
    <submittedName>
        <fullName evidence="2">Uncharacterized protein</fullName>
    </submittedName>
</protein>
<feature type="compositionally biased region" description="Basic residues" evidence="1">
    <location>
        <begin position="205"/>
        <end position="215"/>
    </location>
</feature>